<organism evidence="1">
    <name type="scientific">Anopheles atroparvus</name>
    <name type="common">European mosquito</name>
    <dbReference type="NCBI Taxonomy" id="41427"/>
    <lineage>
        <taxon>Eukaryota</taxon>
        <taxon>Metazoa</taxon>
        <taxon>Ecdysozoa</taxon>
        <taxon>Arthropoda</taxon>
        <taxon>Hexapoda</taxon>
        <taxon>Insecta</taxon>
        <taxon>Pterygota</taxon>
        <taxon>Neoptera</taxon>
        <taxon>Endopterygota</taxon>
        <taxon>Diptera</taxon>
        <taxon>Nematocera</taxon>
        <taxon>Culicoidea</taxon>
        <taxon>Culicidae</taxon>
        <taxon>Anophelinae</taxon>
        <taxon>Anopheles</taxon>
    </lineage>
</organism>
<name>A0A182IPN5_ANOAO</name>
<evidence type="ECO:0000313" key="1">
    <source>
        <dbReference type="EnsemblMetazoa" id="AATE003087-PA.1"/>
    </source>
</evidence>
<protein>
    <submittedName>
        <fullName evidence="1">Uncharacterized protein</fullName>
    </submittedName>
</protein>
<reference evidence="1" key="1">
    <citation type="submission" date="2022-08" db="UniProtKB">
        <authorList>
            <consortium name="EnsemblMetazoa"/>
        </authorList>
    </citation>
    <scope>IDENTIFICATION</scope>
    <source>
        <strain evidence="1">EBRO</strain>
    </source>
</reference>
<accession>A0A182IPN5</accession>
<proteinExistence type="predicted"/>
<dbReference type="VEuPathDB" id="VectorBase:AATE003087"/>
<dbReference type="EnsemblMetazoa" id="AATE003087-RA">
    <property type="protein sequence ID" value="AATE003087-PA.1"/>
    <property type="gene ID" value="AATE003087"/>
</dbReference>
<dbReference type="AlphaFoldDB" id="A0A182IPN5"/>
<sequence length="113" mass="11734">MSLISALANVVESTNIQLKCSGSGVGFAFGIRGSDGDGVQAGLKVGIAGVETSIRVQGSEGESIQAGAGFGIDRSSGAEFHAQLKITDETLRFKSDIRLYVFISTVFSSDQKS</sequence>